<evidence type="ECO:0000256" key="9">
    <source>
        <dbReference type="ARBA" id="ARBA00023136"/>
    </source>
</evidence>
<name>A0A4R1KE96_9BACT</name>
<dbReference type="PANTHER" id="PTHR30093">
    <property type="entry name" value="GENERAL SECRETION PATHWAY PROTEIN G"/>
    <property type="match status" value="1"/>
</dbReference>
<evidence type="ECO:0000256" key="8">
    <source>
        <dbReference type="ARBA" id="ARBA00022989"/>
    </source>
</evidence>
<keyword evidence="8 11" id="KW-1133">Transmembrane helix</keyword>
<organism evidence="13 14">
    <name type="scientific">Seleniivibrio woodruffii</name>
    <dbReference type="NCBI Taxonomy" id="1078050"/>
    <lineage>
        <taxon>Bacteria</taxon>
        <taxon>Pseudomonadati</taxon>
        <taxon>Deferribacterota</taxon>
        <taxon>Deferribacteres</taxon>
        <taxon>Deferribacterales</taxon>
        <taxon>Geovibrionaceae</taxon>
        <taxon>Seleniivibrio</taxon>
    </lineage>
</organism>
<evidence type="ECO:0000313" key="13">
    <source>
        <dbReference type="EMBL" id="TCK62400.1"/>
    </source>
</evidence>
<dbReference type="Pfam" id="PF07963">
    <property type="entry name" value="N_methyl"/>
    <property type="match status" value="1"/>
</dbReference>
<evidence type="ECO:0000256" key="2">
    <source>
        <dbReference type="ARBA" id="ARBA00009984"/>
    </source>
</evidence>
<keyword evidence="14" id="KW-1185">Reference proteome</keyword>
<dbReference type="InterPro" id="IPR045584">
    <property type="entry name" value="Pilin-like"/>
</dbReference>
<dbReference type="Gene3D" id="3.30.700.10">
    <property type="entry name" value="Glycoprotein, Type 4 Pilin"/>
    <property type="match status" value="1"/>
</dbReference>
<dbReference type="EMBL" id="SMGG01000003">
    <property type="protein sequence ID" value="TCK62400.1"/>
    <property type="molecule type" value="Genomic_DNA"/>
</dbReference>
<protein>
    <recommendedName>
        <fullName evidence="3">Type II secretion system core protein G</fullName>
    </recommendedName>
</protein>
<keyword evidence="6" id="KW-0997">Cell inner membrane</keyword>
<accession>A0A4R1KE96</accession>
<evidence type="ECO:0000256" key="3">
    <source>
        <dbReference type="ARBA" id="ARBA00020042"/>
    </source>
</evidence>
<dbReference type="AlphaFoldDB" id="A0A4R1KE96"/>
<comment type="similarity">
    <text evidence="2">Belongs to the GSP G family.</text>
</comment>
<evidence type="ECO:0000256" key="1">
    <source>
        <dbReference type="ARBA" id="ARBA00004377"/>
    </source>
</evidence>
<proteinExistence type="inferred from homology"/>
<dbReference type="GO" id="GO:0005886">
    <property type="term" value="C:plasma membrane"/>
    <property type="evidence" value="ECO:0007669"/>
    <property type="project" value="UniProtKB-SubCell"/>
</dbReference>
<evidence type="ECO:0000256" key="4">
    <source>
        <dbReference type="ARBA" id="ARBA00022475"/>
    </source>
</evidence>
<dbReference type="PANTHER" id="PTHR30093:SF44">
    <property type="entry name" value="TYPE II SECRETION SYSTEM CORE PROTEIN G"/>
    <property type="match status" value="1"/>
</dbReference>
<feature type="domain" description="Type II secretion system protein GspG C-terminal" evidence="12">
    <location>
        <begin position="29"/>
        <end position="138"/>
    </location>
</feature>
<feature type="transmembrane region" description="Helical" evidence="11">
    <location>
        <begin position="6"/>
        <end position="31"/>
    </location>
</feature>
<dbReference type="InterPro" id="IPR010054">
    <property type="entry name" value="Type2_sec_GspG"/>
</dbReference>
<dbReference type="NCBIfam" id="TIGR01710">
    <property type="entry name" value="typeII_sec_gspG"/>
    <property type="match status" value="1"/>
</dbReference>
<dbReference type="SUPFAM" id="SSF54523">
    <property type="entry name" value="Pili subunits"/>
    <property type="match status" value="1"/>
</dbReference>
<dbReference type="InterPro" id="IPR012902">
    <property type="entry name" value="N_methyl_site"/>
</dbReference>
<evidence type="ECO:0000256" key="11">
    <source>
        <dbReference type="SAM" id="Phobius"/>
    </source>
</evidence>
<keyword evidence="4" id="KW-1003">Cell membrane</keyword>
<keyword evidence="7 11" id="KW-0812">Transmembrane</keyword>
<dbReference type="InterPro" id="IPR013545">
    <property type="entry name" value="T2SS_protein-GspG_C"/>
</dbReference>
<evidence type="ECO:0000313" key="14">
    <source>
        <dbReference type="Proteomes" id="UP000294614"/>
    </source>
</evidence>
<evidence type="ECO:0000256" key="10">
    <source>
        <dbReference type="SAM" id="MobiDB-lite"/>
    </source>
</evidence>
<dbReference type="InterPro" id="IPR000983">
    <property type="entry name" value="Bac_GSPG_pilin"/>
</dbReference>
<gene>
    <name evidence="13" type="ORF">C8D98_0926</name>
</gene>
<feature type="region of interest" description="Disordered" evidence="10">
    <location>
        <begin position="125"/>
        <end position="144"/>
    </location>
</feature>
<reference evidence="13 14" key="1">
    <citation type="submission" date="2019-03" db="EMBL/GenBank/DDBJ databases">
        <title>Genomic Encyclopedia of Type Strains, Phase IV (KMG-IV): sequencing the most valuable type-strain genomes for metagenomic binning, comparative biology and taxonomic classification.</title>
        <authorList>
            <person name="Goeker M."/>
        </authorList>
    </citation>
    <scope>NUCLEOTIDE SEQUENCE [LARGE SCALE GENOMIC DNA]</scope>
    <source>
        <strain evidence="13 14">DSM 24984</strain>
    </source>
</reference>
<comment type="subcellular location">
    <subcellularLocation>
        <location evidence="1">Cell inner membrane</location>
        <topology evidence="1">Single-pass membrane protein</topology>
    </subcellularLocation>
</comment>
<sequence>MRNSKGFTIIEILVVLVILGILGTLLVPKLLDKPDEARMTKANLDIKAIEAALKIYKLENSIYPTTEQGLEALITETTIDPVPNSFKKGGYMDEIPKDPWGGDYIYRSPGDEDRDYEIISYGADRKEGGEGVNADIKSFNDKQN</sequence>
<evidence type="ECO:0000256" key="5">
    <source>
        <dbReference type="ARBA" id="ARBA00022481"/>
    </source>
</evidence>
<dbReference type="Proteomes" id="UP000294614">
    <property type="component" value="Unassembled WGS sequence"/>
</dbReference>
<dbReference type="PRINTS" id="PR00813">
    <property type="entry name" value="BCTERIALGSPG"/>
</dbReference>
<dbReference type="GO" id="GO:0015627">
    <property type="term" value="C:type II protein secretion system complex"/>
    <property type="evidence" value="ECO:0007669"/>
    <property type="project" value="InterPro"/>
</dbReference>
<dbReference type="Pfam" id="PF08334">
    <property type="entry name" value="T2SSG"/>
    <property type="match status" value="1"/>
</dbReference>
<dbReference type="NCBIfam" id="TIGR02532">
    <property type="entry name" value="IV_pilin_GFxxxE"/>
    <property type="match status" value="1"/>
</dbReference>
<dbReference type="OrthoDB" id="9795612at2"/>
<evidence type="ECO:0000256" key="7">
    <source>
        <dbReference type="ARBA" id="ARBA00022692"/>
    </source>
</evidence>
<evidence type="ECO:0000259" key="12">
    <source>
        <dbReference type="Pfam" id="PF08334"/>
    </source>
</evidence>
<comment type="caution">
    <text evidence="13">The sequence shown here is derived from an EMBL/GenBank/DDBJ whole genome shotgun (WGS) entry which is preliminary data.</text>
</comment>
<dbReference type="GO" id="GO:0015628">
    <property type="term" value="P:protein secretion by the type II secretion system"/>
    <property type="evidence" value="ECO:0007669"/>
    <property type="project" value="InterPro"/>
</dbReference>
<keyword evidence="9 11" id="KW-0472">Membrane</keyword>
<evidence type="ECO:0000256" key="6">
    <source>
        <dbReference type="ARBA" id="ARBA00022519"/>
    </source>
</evidence>
<keyword evidence="5" id="KW-0488">Methylation</keyword>
<dbReference type="RefSeq" id="WP_132872425.1">
    <property type="nucleotide sequence ID" value="NZ_JAJUHT010000004.1"/>
</dbReference>